<dbReference type="CDD" id="cd11430">
    <property type="entry name" value="bHLH_TS_ATOH1_like"/>
    <property type="match status" value="1"/>
</dbReference>
<dbReference type="GO" id="GO:0045944">
    <property type="term" value="P:positive regulation of transcription by RNA polymerase II"/>
    <property type="evidence" value="ECO:0007669"/>
    <property type="project" value="TreeGrafter"/>
</dbReference>
<keyword evidence="6" id="KW-0804">Transcription</keyword>
<dbReference type="OrthoDB" id="6161578at2759"/>
<dbReference type="GO" id="GO:0000981">
    <property type="term" value="F:DNA-binding transcription factor activity, RNA polymerase II-specific"/>
    <property type="evidence" value="ECO:0007669"/>
    <property type="project" value="TreeGrafter"/>
</dbReference>
<keyword evidence="4" id="KW-0524">Neurogenesis</keyword>
<evidence type="ECO:0000256" key="6">
    <source>
        <dbReference type="ARBA" id="ARBA00023163"/>
    </source>
</evidence>
<keyword evidence="2" id="KW-0217">Developmental protein</keyword>
<evidence type="ECO:0000256" key="7">
    <source>
        <dbReference type="ARBA" id="ARBA00023242"/>
    </source>
</evidence>
<dbReference type="InterPro" id="IPR036638">
    <property type="entry name" value="HLH_DNA-bd_sf"/>
</dbReference>
<evidence type="ECO:0000256" key="5">
    <source>
        <dbReference type="ARBA" id="ARBA00023015"/>
    </source>
</evidence>
<protein>
    <recommendedName>
        <fullName evidence="9">BHLH domain-containing protein</fullName>
    </recommendedName>
</protein>
<evidence type="ECO:0000313" key="10">
    <source>
        <dbReference type="EMBL" id="ERL90696.1"/>
    </source>
</evidence>
<dbReference type="GO" id="GO:0005634">
    <property type="term" value="C:nucleus"/>
    <property type="evidence" value="ECO:0007669"/>
    <property type="project" value="UniProtKB-SubCell"/>
</dbReference>
<feature type="region of interest" description="Disordered" evidence="8">
    <location>
        <begin position="90"/>
        <end position="124"/>
    </location>
</feature>
<dbReference type="Gene3D" id="4.10.280.10">
    <property type="entry name" value="Helix-loop-helix DNA-binding domain"/>
    <property type="match status" value="1"/>
</dbReference>
<keyword evidence="5" id="KW-0805">Transcription regulation</keyword>
<evidence type="ECO:0000256" key="2">
    <source>
        <dbReference type="ARBA" id="ARBA00022473"/>
    </source>
</evidence>
<dbReference type="GO" id="GO:0046982">
    <property type="term" value="F:protein heterodimerization activity"/>
    <property type="evidence" value="ECO:0007669"/>
    <property type="project" value="UniProtKB-ARBA"/>
</dbReference>
<sequence length="286" mass="32502">MKPFYHSDAHLSLNHHHKDFCYQHDGYNRSASMQTGFIRVEDAMMNLAPEIPRRTPDFYDSNTYDSFLSTSSLVSDYGNFNFFTLKRTSSTLEEEEEEEQPRDTGQKKGKKRKRSVRAEQRVSPTVMKKRRLAANARERRRMNGLNEAFDRLRQVIPNLDAEKQLSKFETLQMAQSYIAALKDLLNLNRRTSKYKGLLESVPTEGGESKMPLNTNEMIADSQPNATGSHCSKNRKINGSGGVDFATVSSDGGKESLLARVGENGNSRNRRSTDGRLPRQMRQLGAR</sequence>
<dbReference type="Pfam" id="PF00010">
    <property type="entry name" value="HLH"/>
    <property type="match status" value="1"/>
</dbReference>
<dbReference type="AlphaFoldDB" id="U4UKJ3"/>
<evidence type="ECO:0000259" key="9">
    <source>
        <dbReference type="PROSITE" id="PS50888"/>
    </source>
</evidence>
<dbReference type="InterPro" id="IPR050359">
    <property type="entry name" value="bHLH_transcription_factors"/>
</dbReference>
<comment type="subcellular location">
    <subcellularLocation>
        <location evidence="1">Nucleus</location>
    </subcellularLocation>
</comment>
<feature type="region of interest" description="Disordered" evidence="8">
    <location>
        <begin position="221"/>
        <end position="286"/>
    </location>
</feature>
<keyword evidence="7" id="KW-0539">Nucleus</keyword>
<evidence type="ECO:0000256" key="4">
    <source>
        <dbReference type="ARBA" id="ARBA00022902"/>
    </source>
</evidence>
<keyword evidence="3" id="KW-0221">Differentiation</keyword>
<dbReference type="FunFam" id="4.10.280.10:FF:000025">
    <property type="entry name" value="protein atonal homolog 7"/>
    <property type="match status" value="1"/>
</dbReference>
<reference evidence="10 11" key="1">
    <citation type="journal article" date="2013" name="Genome Biol.">
        <title>Draft genome of the mountain pine beetle, Dendroctonus ponderosae Hopkins, a major forest pest.</title>
        <authorList>
            <person name="Keeling C.I."/>
            <person name="Yuen M.M."/>
            <person name="Liao N.Y."/>
            <person name="Docking T.R."/>
            <person name="Chan S.K."/>
            <person name="Taylor G.A."/>
            <person name="Palmquist D.L."/>
            <person name="Jackman S.D."/>
            <person name="Nguyen A."/>
            <person name="Li M."/>
            <person name="Henderson H."/>
            <person name="Janes J.K."/>
            <person name="Zhao Y."/>
            <person name="Pandoh P."/>
            <person name="Moore R."/>
            <person name="Sperling F.A."/>
            <person name="Huber D.P."/>
            <person name="Birol I."/>
            <person name="Jones S.J."/>
            <person name="Bohlmann J."/>
        </authorList>
    </citation>
    <scope>NUCLEOTIDE SEQUENCE</scope>
</reference>
<feature type="domain" description="BHLH" evidence="9">
    <location>
        <begin position="129"/>
        <end position="181"/>
    </location>
</feature>
<dbReference type="SMART" id="SM00353">
    <property type="entry name" value="HLH"/>
    <property type="match status" value="1"/>
</dbReference>
<evidence type="ECO:0000256" key="1">
    <source>
        <dbReference type="ARBA" id="ARBA00004123"/>
    </source>
</evidence>
<dbReference type="EMBL" id="KB632256">
    <property type="protein sequence ID" value="ERL90696.1"/>
    <property type="molecule type" value="Genomic_DNA"/>
</dbReference>
<dbReference type="STRING" id="77166.U4UKJ3"/>
<dbReference type="GO" id="GO:0016360">
    <property type="term" value="P:sensory organ precursor cell fate determination"/>
    <property type="evidence" value="ECO:0007669"/>
    <property type="project" value="UniProtKB-ARBA"/>
</dbReference>
<dbReference type="GO" id="GO:0070888">
    <property type="term" value="F:E-box binding"/>
    <property type="evidence" value="ECO:0007669"/>
    <property type="project" value="TreeGrafter"/>
</dbReference>
<accession>U4UKJ3</accession>
<dbReference type="PROSITE" id="PS50888">
    <property type="entry name" value="BHLH"/>
    <property type="match status" value="1"/>
</dbReference>
<feature type="compositionally biased region" description="Polar residues" evidence="8">
    <location>
        <begin position="221"/>
        <end position="230"/>
    </location>
</feature>
<proteinExistence type="predicted"/>
<dbReference type="PANTHER" id="PTHR19290:SF162">
    <property type="entry name" value="TRANSCRIPTION FACTOR ATOH7"/>
    <property type="match status" value="1"/>
</dbReference>
<dbReference type="InterPro" id="IPR011598">
    <property type="entry name" value="bHLH_dom"/>
</dbReference>
<evidence type="ECO:0000313" key="11">
    <source>
        <dbReference type="Proteomes" id="UP000030742"/>
    </source>
</evidence>
<organism evidence="10 11">
    <name type="scientific">Dendroctonus ponderosae</name>
    <name type="common">Mountain pine beetle</name>
    <dbReference type="NCBI Taxonomy" id="77166"/>
    <lineage>
        <taxon>Eukaryota</taxon>
        <taxon>Metazoa</taxon>
        <taxon>Ecdysozoa</taxon>
        <taxon>Arthropoda</taxon>
        <taxon>Hexapoda</taxon>
        <taxon>Insecta</taxon>
        <taxon>Pterygota</taxon>
        <taxon>Neoptera</taxon>
        <taxon>Endopterygota</taxon>
        <taxon>Coleoptera</taxon>
        <taxon>Polyphaga</taxon>
        <taxon>Cucujiformia</taxon>
        <taxon>Curculionidae</taxon>
        <taxon>Scolytinae</taxon>
        <taxon>Dendroctonus</taxon>
    </lineage>
</organism>
<gene>
    <name evidence="10" type="ORF">D910_08043</name>
</gene>
<dbReference type="Proteomes" id="UP000030742">
    <property type="component" value="Unassembled WGS sequence"/>
</dbReference>
<dbReference type="PANTHER" id="PTHR19290">
    <property type="entry name" value="BASIC HELIX-LOOP-HELIX PROTEIN NEUROGENIN-RELATED"/>
    <property type="match status" value="1"/>
</dbReference>
<dbReference type="SUPFAM" id="SSF47459">
    <property type="entry name" value="HLH, helix-loop-helix DNA-binding domain"/>
    <property type="match status" value="1"/>
</dbReference>
<name>U4UKJ3_DENPD</name>
<dbReference type="GO" id="GO:0061564">
    <property type="term" value="P:axon development"/>
    <property type="evidence" value="ECO:0007669"/>
    <property type="project" value="TreeGrafter"/>
</dbReference>
<evidence type="ECO:0000256" key="3">
    <source>
        <dbReference type="ARBA" id="ARBA00022782"/>
    </source>
</evidence>
<evidence type="ECO:0000256" key="8">
    <source>
        <dbReference type="SAM" id="MobiDB-lite"/>
    </source>
</evidence>